<feature type="transmembrane region" description="Helical" evidence="6">
    <location>
        <begin position="124"/>
        <end position="144"/>
    </location>
</feature>
<reference evidence="7 8" key="1">
    <citation type="journal article" date="2023" name="Plant Dis.">
        <title>First Report of Diplodia intermedia Causing Canker and Dieback Diseases on Apple Trees in Canada.</title>
        <authorList>
            <person name="Ellouze W."/>
            <person name="Ilyukhin E."/>
            <person name="Sulman M."/>
            <person name="Ali S."/>
        </authorList>
    </citation>
    <scope>NUCLEOTIDE SEQUENCE [LARGE SCALE GENOMIC DNA]</scope>
    <source>
        <strain evidence="7 8">M45-28</strain>
    </source>
</reference>
<comment type="subcellular location">
    <subcellularLocation>
        <location evidence="1">Membrane</location>
        <topology evidence="1">Multi-pass membrane protein</topology>
    </subcellularLocation>
</comment>
<evidence type="ECO:0000256" key="3">
    <source>
        <dbReference type="ARBA" id="ARBA00022989"/>
    </source>
</evidence>
<dbReference type="InterPro" id="IPR036259">
    <property type="entry name" value="MFS_trans_sf"/>
</dbReference>
<dbReference type="InterPro" id="IPR011701">
    <property type="entry name" value="MFS"/>
</dbReference>
<proteinExistence type="predicted"/>
<name>A0ABR3TNC3_9PEZI</name>
<evidence type="ECO:0000256" key="4">
    <source>
        <dbReference type="ARBA" id="ARBA00023136"/>
    </source>
</evidence>
<evidence type="ECO:0000313" key="7">
    <source>
        <dbReference type="EMBL" id="KAL1641138.1"/>
    </source>
</evidence>
<dbReference type="Gene3D" id="1.20.1250.20">
    <property type="entry name" value="MFS general substrate transporter like domains"/>
    <property type="match status" value="1"/>
</dbReference>
<dbReference type="Pfam" id="PF07690">
    <property type="entry name" value="MFS_1"/>
    <property type="match status" value="1"/>
</dbReference>
<sequence length="401" mass="43281">MAARHVEVGRFLDIGTVIWGDLNAELGISYSNLNNSFAANCAGLAVGCIFLIPYTLKYGRRPIYILSCILMLASAVWQAKMQTVTDLLLTNVLAGLGGAVSEAIVQMTISDLFFVHQRATMNGLYILMVTAGTFLAPVAAGYVAESKYVPVLTSRTAASFEGPPTATTTACEPEQESTGVKKDADFSEQQLDDEEQHQQQPTTTTTTTTTPRKKPLRQRFALITRTPGDAPSARHLVARFGLCLARFPAAAWTALVYASSLAWFSVILTTMSTYFTRAPYGFGAAQIGLLNLPPFVGSAVGLAFSGPLNDWLSLRLARRNGGGVFEPEMRLWAALPCVVVMPAGLFLYGFSLVDGRHWIIPCIGTAAFGISFSLLGTVSLTYLTDCYREVLSLPFVLGACR</sequence>
<accession>A0ABR3TNC3</accession>
<dbReference type="Proteomes" id="UP001521184">
    <property type="component" value="Unassembled WGS sequence"/>
</dbReference>
<feature type="transmembrane region" description="Helical" evidence="6">
    <location>
        <begin position="358"/>
        <end position="383"/>
    </location>
</feature>
<feature type="transmembrane region" description="Helical" evidence="6">
    <location>
        <begin position="92"/>
        <end position="115"/>
    </location>
</feature>
<dbReference type="PANTHER" id="PTHR23502:SF50">
    <property type="entry name" value="TRANSPORTER, PUTATIVE (AFU_ORTHOLOGUE AFUA_5G00430)-RELATED"/>
    <property type="match status" value="1"/>
</dbReference>
<dbReference type="EMBL" id="JAKEKT020000042">
    <property type="protein sequence ID" value="KAL1641138.1"/>
    <property type="molecule type" value="Genomic_DNA"/>
</dbReference>
<feature type="transmembrane region" description="Helical" evidence="6">
    <location>
        <begin position="287"/>
        <end position="309"/>
    </location>
</feature>
<gene>
    <name evidence="7" type="ORF">SLS58_006246</name>
</gene>
<organism evidence="7 8">
    <name type="scientific">Diplodia intermedia</name>
    <dbReference type="NCBI Taxonomy" id="856260"/>
    <lineage>
        <taxon>Eukaryota</taxon>
        <taxon>Fungi</taxon>
        <taxon>Dikarya</taxon>
        <taxon>Ascomycota</taxon>
        <taxon>Pezizomycotina</taxon>
        <taxon>Dothideomycetes</taxon>
        <taxon>Dothideomycetes incertae sedis</taxon>
        <taxon>Botryosphaeriales</taxon>
        <taxon>Botryosphaeriaceae</taxon>
        <taxon>Diplodia</taxon>
    </lineage>
</organism>
<keyword evidence="2 6" id="KW-0812">Transmembrane</keyword>
<feature type="transmembrane region" description="Helical" evidence="6">
    <location>
        <begin position="254"/>
        <end position="275"/>
    </location>
</feature>
<feature type="region of interest" description="Disordered" evidence="5">
    <location>
        <begin position="160"/>
        <end position="216"/>
    </location>
</feature>
<evidence type="ECO:0000256" key="1">
    <source>
        <dbReference type="ARBA" id="ARBA00004141"/>
    </source>
</evidence>
<comment type="caution">
    <text evidence="7">The sequence shown here is derived from an EMBL/GenBank/DDBJ whole genome shotgun (WGS) entry which is preliminary data.</text>
</comment>
<protein>
    <recommendedName>
        <fullName evidence="9">Mfs transporter</fullName>
    </recommendedName>
</protein>
<evidence type="ECO:0000256" key="5">
    <source>
        <dbReference type="SAM" id="MobiDB-lite"/>
    </source>
</evidence>
<evidence type="ECO:0000313" key="8">
    <source>
        <dbReference type="Proteomes" id="UP001521184"/>
    </source>
</evidence>
<evidence type="ECO:0000256" key="6">
    <source>
        <dbReference type="SAM" id="Phobius"/>
    </source>
</evidence>
<dbReference type="PANTHER" id="PTHR23502">
    <property type="entry name" value="MAJOR FACILITATOR SUPERFAMILY"/>
    <property type="match status" value="1"/>
</dbReference>
<dbReference type="SUPFAM" id="SSF103473">
    <property type="entry name" value="MFS general substrate transporter"/>
    <property type="match status" value="1"/>
</dbReference>
<keyword evidence="4 6" id="KW-0472">Membrane</keyword>
<evidence type="ECO:0000256" key="2">
    <source>
        <dbReference type="ARBA" id="ARBA00022692"/>
    </source>
</evidence>
<keyword evidence="8" id="KW-1185">Reference proteome</keyword>
<keyword evidence="3 6" id="KW-1133">Transmembrane helix</keyword>
<feature type="transmembrane region" description="Helical" evidence="6">
    <location>
        <begin position="63"/>
        <end position="80"/>
    </location>
</feature>
<feature type="transmembrane region" description="Helical" evidence="6">
    <location>
        <begin position="329"/>
        <end position="351"/>
    </location>
</feature>
<evidence type="ECO:0008006" key="9">
    <source>
        <dbReference type="Google" id="ProtNLM"/>
    </source>
</evidence>
<feature type="compositionally biased region" description="Low complexity" evidence="5">
    <location>
        <begin position="198"/>
        <end position="210"/>
    </location>
</feature>
<feature type="transmembrane region" description="Helical" evidence="6">
    <location>
        <begin position="37"/>
        <end position="56"/>
    </location>
</feature>